<evidence type="ECO:0000313" key="2">
    <source>
        <dbReference type="Proteomes" id="UP000008177"/>
    </source>
</evidence>
<proteinExistence type="predicted"/>
<evidence type="ECO:0000313" key="1">
    <source>
        <dbReference type="EMBL" id="CCD55191.1"/>
    </source>
</evidence>
<reference evidence="2" key="1">
    <citation type="journal article" date="2011" name="PLoS Genet.">
        <title>Genomic analysis of the necrotrophic fungal pathogens Sclerotinia sclerotiorum and Botrytis cinerea.</title>
        <authorList>
            <person name="Amselem J."/>
            <person name="Cuomo C.A."/>
            <person name="van Kan J.A."/>
            <person name="Viaud M."/>
            <person name="Benito E.P."/>
            <person name="Couloux A."/>
            <person name="Coutinho P.M."/>
            <person name="de Vries R.P."/>
            <person name="Dyer P.S."/>
            <person name="Fillinger S."/>
            <person name="Fournier E."/>
            <person name="Gout L."/>
            <person name="Hahn M."/>
            <person name="Kohn L."/>
            <person name="Lapalu N."/>
            <person name="Plummer K.M."/>
            <person name="Pradier J.M."/>
            <person name="Quevillon E."/>
            <person name="Sharon A."/>
            <person name="Simon A."/>
            <person name="ten Have A."/>
            <person name="Tudzynski B."/>
            <person name="Tudzynski P."/>
            <person name="Wincker P."/>
            <person name="Andrew M."/>
            <person name="Anthouard V."/>
            <person name="Beever R.E."/>
            <person name="Beffa R."/>
            <person name="Benoit I."/>
            <person name="Bouzid O."/>
            <person name="Brault B."/>
            <person name="Chen Z."/>
            <person name="Choquer M."/>
            <person name="Collemare J."/>
            <person name="Cotton P."/>
            <person name="Danchin E.G."/>
            <person name="Da Silva C."/>
            <person name="Gautier A."/>
            <person name="Giraud C."/>
            <person name="Giraud T."/>
            <person name="Gonzalez C."/>
            <person name="Grossetete S."/>
            <person name="Guldener U."/>
            <person name="Henrissat B."/>
            <person name="Howlett B.J."/>
            <person name="Kodira C."/>
            <person name="Kretschmer M."/>
            <person name="Lappartient A."/>
            <person name="Leroch M."/>
            <person name="Levis C."/>
            <person name="Mauceli E."/>
            <person name="Neuveglise C."/>
            <person name="Oeser B."/>
            <person name="Pearson M."/>
            <person name="Poulain J."/>
            <person name="Poussereau N."/>
            <person name="Quesneville H."/>
            <person name="Rascle C."/>
            <person name="Schumacher J."/>
            <person name="Segurens B."/>
            <person name="Sexton A."/>
            <person name="Silva E."/>
            <person name="Sirven C."/>
            <person name="Soanes D.M."/>
            <person name="Talbot N.J."/>
            <person name="Templeton M."/>
            <person name="Yandava C."/>
            <person name="Yarden O."/>
            <person name="Zeng Q."/>
            <person name="Rollins J.A."/>
            <person name="Lebrun M.H."/>
            <person name="Dickman M."/>
        </authorList>
    </citation>
    <scope>NUCLEOTIDE SEQUENCE [LARGE SCALE GENOMIC DNA]</scope>
    <source>
        <strain evidence="2">T4</strain>
    </source>
</reference>
<dbReference type="AlphaFoldDB" id="G2YU93"/>
<dbReference type="InParanoid" id="G2YU93"/>
<name>G2YU93_BOTF4</name>
<dbReference type="Proteomes" id="UP000008177">
    <property type="component" value="Unplaced contigs"/>
</dbReference>
<sequence length="68" mass="7696">MPLNNHLFDFFNGITIIITWTARSVPLRIFIFNTSIDSASHSPDYTKAALEPVFMTHVIHLAPKIIAE</sequence>
<dbReference type="EMBL" id="FQ790353">
    <property type="protein sequence ID" value="CCD55191.1"/>
    <property type="molecule type" value="Genomic_DNA"/>
</dbReference>
<protein>
    <submittedName>
        <fullName evidence="1">Uncharacterized protein</fullName>
    </submittedName>
</protein>
<accession>G2YU93</accession>
<dbReference type="HOGENOM" id="CLU_2793730_0_0_1"/>
<gene>
    <name evidence="1" type="ORF">BofuT4_uP160120.1</name>
</gene>
<organism evidence="1 2">
    <name type="scientific">Botryotinia fuckeliana (strain T4)</name>
    <name type="common">Noble rot fungus</name>
    <name type="synonym">Botrytis cinerea</name>
    <dbReference type="NCBI Taxonomy" id="999810"/>
    <lineage>
        <taxon>Eukaryota</taxon>
        <taxon>Fungi</taxon>
        <taxon>Dikarya</taxon>
        <taxon>Ascomycota</taxon>
        <taxon>Pezizomycotina</taxon>
        <taxon>Leotiomycetes</taxon>
        <taxon>Helotiales</taxon>
        <taxon>Sclerotiniaceae</taxon>
        <taxon>Botrytis</taxon>
    </lineage>
</organism>